<gene>
    <name evidence="1" type="ORF">DCAF_LOCUS10289</name>
</gene>
<reference evidence="1 2" key="1">
    <citation type="submission" date="2024-01" db="EMBL/GenBank/DDBJ databases">
        <authorList>
            <person name="Waweru B."/>
        </authorList>
    </citation>
    <scope>NUCLEOTIDE SEQUENCE [LARGE SCALE GENOMIC DNA]</scope>
</reference>
<protein>
    <submittedName>
        <fullName evidence="1">Uncharacterized protein</fullName>
    </submittedName>
</protein>
<sequence>MESILLQEEPLMWRVGGLLMRKIVDAVYDHLEEMATNNSLWTTERTRTPVKEQKRVLSLDPMTDIASESD</sequence>
<dbReference type="Proteomes" id="UP001314170">
    <property type="component" value="Unassembled WGS sequence"/>
</dbReference>
<evidence type="ECO:0000313" key="1">
    <source>
        <dbReference type="EMBL" id="CAK7335259.1"/>
    </source>
</evidence>
<proteinExistence type="predicted"/>
<dbReference type="EMBL" id="CAWUPB010000957">
    <property type="protein sequence ID" value="CAK7335259.1"/>
    <property type="molecule type" value="Genomic_DNA"/>
</dbReference>
<comment type="caution">
    <text evidence="1">The sequence shown here is derived from an EMBL/GenBank/DDBJ whole genome shotgun (WGS) entry which is preliminary data.</text>
</comment>
<name>A0AAV1RGY5_9ROSI</name>
<evidence type="ECO:0000313" key="2">
    <source>
        <dbReference type="Proteomes" id="UP001314170"/>
    </source>
</evidence>
<accession>A0AAV1RGY5</accession>
<keyword evidence="2" id="KW-1185">Reference proteome</keyword>
<dbReference type="AlphaFoldDB" id="A0AAV1RGY5"/>
<organism evidence="1 2">
    <name type="scientific">Dovyalis caffra</name>
    <dbReference type="NCBI Taxonomy" id="77055"/>
    <lineage>
        <taxon>Eukaryota</taxon>
        <taxon>Viridiplantae</taxon>
        <taxon>Streptophyta</taxon>
        <taxon>Embryophyta</taxon>
        <taxon>Tracheophyta</taxon>
        <taxon>Spermatophyta</taxon>
        <taxon>Magnoliopsida</taxon>
        <taxon>eudicotyledons</taxon>
        <taxon>Gunneridae</taxon>
        <taxon>Pentapetalae</taxon>
        <taxon>rosids</taxon>
        <taxon>fabids</taxon>
        <taxon>Malpighiales</taxon>
        <taxon>Salicaceae</taxon>
        <taxon>Flacourtieae</taxon>
        <taxon>Dovyalis</taxon>
    </lineage>
</organism>